<dbReference type="EMBL" id="SRRZ01000184">
    <property type="protein sequence ID" value="NQE38148.1"/>
    <property type="molecule type" value="Genomic_DNA"/>
</dbReference>
<comment type="caution">
    <text evidence="2">The sequence shown here is derived from an EMBL/GenBank/DDBJ whole genome shotgun (WGS) entry which is preliminary data.</text>
</comment>
<feature type="region of interest" description="Disordered" evidence="1">
    <location>
        <begin position="77"/>
        <end position="153"/>
    </location>
</feature>
<organism evidence="2 3">
    <name type="scientific">Microcoleus asticus IPMA8</name>
    <dbReference type="NCBI Taxonomy" id="2563858"/>
    <lineage>
        <taxon>Bacteria</taxon>
        <taxon>Bacillati</taxon>
        <taxon>Cyanobacteriota</taxon>
        <taxon>Cyanophyceae</taxon>
        <taxon>Oscillatoriophycideae</taxon>
        <taxon>Oscillatoriales</taxon>
        <taxon>Microcoleaceae</taxon>
        <taxon>Microcoleus</taxon>
        <taxon>Microcoleus asticus</taxon>
    </lineage>
</organism>
<name>A0ABX2D7M3_9CYAN</name>
<reference evidence="2 3" key="1">
    <citation type="journal article" date="2020" name="Sci. Rep.">
        <title>A novel cyanobacterial geosmin producer, revising GeoA distribution and dispersion patterns in Bacteria.</title>
        <authorList>
            <person name="Churro C."/>
            <person name="Semedo-Aguiar A.P."/>
            <person name="Silva A.D."/>
            <person name="Pereira-Leal J.B."/>
            <person name="Leite R.B."/>
        </authorList>
    </citation>
    <scope>NUCLEOTIDE SEQUENCE [LARGE SCALE GENOMIC DNA]</scope>
    <source>
        <strain evidence="2 3">IPMA8</strain>
    </source>
</reference>
<protein>
    <submittedName>
        <fullName evidence="2">Uncharacterized protein</fullName>
    </submittedName>
</protein>
<keyword evidence="3" id="KW-1185">Reference proteome</keyword>
<evidence type="ECO:0000313" key="3">
    <source>
        <dbReference type="Proteomes" id="UP000702425"/>
    </source>
</evidence>
<accession>A0ABX2D7M3</accession>
<dbReference type="Proteomes" id="UP000702425">
    <property type="component" value="Unassembled WGS sequence"/>
</dbReference>
<dbReference type="RefSeq" id="WP_172192685.1">
    <property type="nucleotide sequence ID" value="NZ_CAWPPK010000095.1"/>
</dbReference>
<evidence type="ECO:0000256" key="1">
    <source>
        <dbReference type="SAM" id="MobiDB-lite"/>
    </source>
</evidence>
<sequence>MPKTKKIVMTHIHSRIAKLAKAAIDRGEIVSCDQISSRSYLIKRSINGKRPQTTQFTVVGAASLLYLLNVAANASESLDPTEPDSDFSSNYSEPQPKHKRGFDSSSEPDFLVNPEPESESEFHSDFNVDSEYLEPEPELDLETQTETEFLEAI</sequence>
<gene>
    <name evidence="2" type="ORF">E5S67_05932</name>
</gene>
<feature type="compositionally biased region" description="Acidic residues" evidence="1">
    <location>
        <begin position="131"/>
        <end position="153"/>
    </location>
</feature>
<evidence type="ECO:0000313" key="2">
    <source>
        <dbReference type="EMBL" id="NQE38148.1"/>
    </source>
</evidence>
<proteinExistence type="predicted"/>